<evidence type="ECO:0000256" key="1">
    <source>
        <dbReference type="SAM" id="SignalP"/>
    </source>
</evidence>
<feature type="chain" id="PRO_5003515726" evidence="1">
    <location>
        <begin position="27"/>
        <end position="146"/>
    </location>
</feature>
<organism evidence="2 3">
    <name type="scientific">Owenweeksia hongkongensis (strain DSM 17368 / CIP 108786 / JCM 12287 / NRRL B-23963 / UST20020801)</name>
    <dbReference type="NCBI Taxonomy" id="926562"/>
    <lineage>
        <taxon>Bacteria</taxon>
        <taxon>Pseudomonadati</taxon>
        <taxon>Bacteroidota</taxon>
        <taxon>Flavobacteriia</taxon>
        <taxon>Flavobacteriales</taxon>
        <taxon>Owenweeksiaceae</taxon>
        <taxon>Owenweeksia</taxon>
    </lineage>
</organism>
<name>G8R713_OWEHD</name>
<dbReference type="KEGG" id="oho:Oweho_2408"/>
<sequence>MKPKGVFKLGALACLAGVILSGCCRSMNCDCNFPSVGVFYESDSLSCPTSFGDQIVVTAYNQTTNDVVAEPSAFYSYECVVEIYYRPNTYWVITSDTLQFADTLRVRDINLYDPENKCCDCGPQIANITLELGDEVSSGNTTVRRF</sequence>
<dbReference type="Proteomes" id="UP000005631">
    <property type="component" value="Chromosome"/>
</dbReference>
<evidence type="ECO:0000313" key="3">
    <source>
        <dbReference type="Proteomes" id="UP000005631"/>
    </source>
</evidence>
<accession>G8R713</accession>
<feature type="signal peptide" evidence="1">
    <location>
        <begin position="1"/>
        <end position="26"/>
    </location>
</feature>
<gene>
    <name evidence="2" type="ordered locus">Oweho_2408</name>
</gene>
<proteinExistence type="predicted"/>
<keyword evidence="1" id="KW-0732">Signal</keyword>
<dbReference type="HOGENOM" id="CLU_1775594_0_0_10"/>
<keyword evidence="3" id="KW-1185">Reference proteome</keyword>
<dbReference type="AlphaFoldDB" id="G8R713"/>
<protein>
    <submittedName>
        <fullName evidence="2">Uncharacterized protein</fullName>
    </submittedName>
</protein>
<dbReference type="PROSITE" id="PS51257">
    <property type="entry name" value="PROKAR_LIPOPROTEIN"/>
    <property type="match status" value="1"/>
</dbReference>
<evidence type="ECO:0000313" key="2">
    <source>
        <dbReference type="EMBL" id="AEV33378.1"/>
    </source>
</evidence>
<reference evidence="2 3" key="1">
    <citation type="journal article" date="2012" name="Stand. Genomic Sci.">
        <title>Genome sequence of the orange-pigmented seawater bacterium Owenweeksia hongkongensis type strain (UST20020801(T)).</title>
        <authorList>
            <person name="Riedel T."/>
            <person name="Held B."/>
            <person name="Nolan M."/>
            <person name="Lucas S."/>
            <person name="Lapidus A."/>
            <person name="Tice H."/>
            <person name="Del Rio T.G."/>
            <person name="Cheng J.F."/>
            <person name="Han C."/>
            <person name="Tapia R."/>
            <person name="Goodwin L.A."/>
            <person name="Pitluck S."/>
            <person name="Liolios K."/>
            <person name="Mavromatis K."/>
            <person name="Pagani I."/>
            <person name="Ivanova N."/>
            <person name="Mikhailova N."/>
            <person name="Pati A."/>
            <person name="Chen A."/>
            <person name="Palaniappan K."/>
            <person name="Rohde M."/>
            <person name="Tindall B.J."/>
            <person name="Detter J.C."/>
            <person name="Goker M."/>
            <person name="Woyke T."/>
            <person name="Bristow J."/>
            <person name="Eisen J.A."/>
            <person name="Markowitz V."/>
            <person name="Hugenholtz P."/>
            <person name="Klenk H.P."/>
            <person name="Kyrpides N.C."/>
        </authorList>
    </citation>
    <scope>NUCLEOTIDE SEQUENCE</scope>
    <source>
        <strain evidence="3">DSM 17368 / JCM 12287 / NRRL B-23963</strain>
    </source>
</reference>
<dbReference type="EMBL" id="CP003156">
    <property type="protein sequence ID" value="AEV33378.1"/>
    <property type="molecule type" value="Genomic_DNA"/>
</dbReference>